<accession>A0A1G5BWR5</accession>
<reference evidence="2 3" key="1">
    <citation type="submission" date="2016-10" db="EMBL/GenBank/DDBJ databases">
        <authorList>
            <person name="Varghese N."/>
            <person name="Submissions S."/>
        </authorList>
    </citation>
    <scope>NUCLEOTIDE SEQUENCE [LARGE SCALE GENOMIC DNA]</scope>
    <source>
        <strain evidence="2 3">DSM 22022</strain>
    </source>
</reference>
<evidence type="ECO:0000313" key="3">
    <source>
        <dbReference type="Proteomes" id="UP000199588"/>
    </source>
</evidence>
<keyword evidence="1" id="KW-0812">Transmembrane</keyword>
<keyword evidence="1" id="KW-1133">Transmembrane helix</keyword>
<proteinExistence type="predicted"/>
<evidence type="ECO:0000256" key="1">
    <source>
        <dbReference type="SAM" id="Phobius"/>
    </source>
</evidence>
<dbReference type="PIRSF" id="PIRSF004525">
    <property type="entry name" value="Pilin_peptidase-dep_B_prd"/>
    <property type="match status" value="1"/>
</dbReference>
<gene>
    <name evidence="2" type="ORF">SAMN02910354_00904</name>
</gene>
<dbReference type="EMBL" id="FMUQ01000006">
    <property type="protein sequence ID" value="SCX94642.1"/>
    <property type="molecule type" value="Genomic_DNA"/>
</dbReference>
<name>A0A1G5BWR5_9PAST</name>
<dbReference type="InterPro" id="IPR016419">
    <property type="entry name" value="Prepilin_Pept-dep_B_prd"/>
</dbReference>
<protein>
    <submittedName>
        <fullName evidence="2">Prepilin peptidase dependent protein B</fullName>
    </submittedName>
</protein>
<keyword evidence="3" id="KW-1185">Reference proteome</keyword>
<sequence>MIYRGETLVGLLISMTLSAFLILIAVQFYVYVQNTNLQVMQRLELQAELQSILQIIAKDLRRTGFDLPYSEPEKIKFDHFSKESPNSCVIFTYGLGESDKTKLKKQNTEEDTKVVLGYRLYNQRLEAIPQAKKTNTERNEKTLVEGCSLRLGWEQLIDSDKFAVSQLQFKWLVEKKGIEIYLKGYLKQQKSLFYETSIILPIMNEVMWDENL</sequence>
<comment type="caution">
    <text evidence="2">The sequence shown here is derived from an EMBL/GenBank/DDBJ whole genome shotgun (WGS) entry which is preliminary data.</text>
</comment>
<dbReference type="Proteomes" id="UP000199588">
    <property type="component" value="Unassembled WGS sequence"/>
</dbReference>
<feature type="transmembrane region" description="Helical" evidence="1">
    <location>
        <begin position="7"/>
        <end position="32"/>
    </location>
</feature>
<evidence type="ECO:0000313" key="2">
    <source>
        <dbReference type="EMBL" id="SCX94642.1"/>
    </source>
</evidence>
<keyword evidence="1" id="KW-0472">Membrane</keyword>
<organism evidence="2 3">
    <name type="scientific">Basfia succiniciproducens</name>
    <dbReference type="NCBI Taxonomy" id="653940"/>
    <lineage>
        <taxon>Bacteria</taxon>
        <taxon>Pseudomonadati</taxon>
        <taxon>Pseudomonadota</taxon>
        <taxon>Gammaproteobacteria</taxon>
        <taxon>Pasteurellales</taxon>
        <taxon>Pasteurellaceae</taxon>
        <taxon>Basfia</taxon>
    </lineage>
</organism>